<sequence length="372" mass="38093">MNRWRGVAVFLAGALALAGCGSSGGSASGGGSGDAADRTLIAAATAAVSAGSAPVTSLSLPTKSPIAPRNKRIVAVTCTNEGDGCPLSAQAVGEATRQFGWDVKVIDGKGDPAVWNSAILNAITTKADAIVLSAVAPALVKDALAKAAAAKIPVVTMFQPVVAGDGIYGHVRPDHAAQGRLAANWVIADSQAKAKVIEVVDAEFVELGQRSTGFNTELKKCGGCEVAQTVDSTLATLSTRLPGAITAALQKHPDATHVVAATDNHALFASQGIQAAGRAGAVKLVGYDGNSPNYRLVRTGVQAMDVVESYTLQGWLAADLLIRALSGEPGRDYVLPSRLFTKDTMPAGLWATEAPFKEQLTELWTKGAVGNG</sequence>
<dbReference type="PANTHER" id="PTHR46847">
    <property type="entry name" value="D-ALLOSE-BINDING PERIPLASMIC PROTEIN-RELATED"/>
    <property type="match status" value="1"/>
</dbReference>
<dbReference type="Proteomes" id="UP000614047">
    <property type="component" value="Unassembled WGS sequence"/>
</dbReference>
<comment type="subcellular location">
    <subcellularLocation>
        <location evidence="1">Cell envelope</location>
    </subcellularLocation>
</comment>
<name>A0A931DJK4_9ACTN</name>
<evidence type="ECO:0000256" key="1">
    <source>
        <dbReference type="ARBA" id="ARBA00004196"/>
    </source>
</evidence>
<evidence type="ECO:0000256" key="3">
    <source>
        <dbReference type="ARBA" id="ARBA00022729"/>
    </source>
</evidence>
<comment type="caution">
    <text evidence="6">The sequence shown here is derived from an EMBL/GenBank/DDBJ whole genome shotgun (WGS) entry which is preliminary data.</text>
</comment>
<feature type="domain" description="Periplasmic binding protein" evidence="5">
    <location>
        <begin position="90"/>
        <end position="328"/>
    </location>
</feature>
<keyword evidence="7" id="KW-1185">Reference proteome</keyword>
<dbReference type="Pfam" id="PF13407">
    <property type="entry name" value="Peripla_BP_4"/>
    <property type="match status" value="1"/>
</dbReference>
<evidence type="ECO:0000256" key="4">
    <source>
        <dbReference type="SAM" id="SignalP"/>
    </source>
</evidence>
<accession>A0A931DJK4</accession>
<dbReference type="GO" id="GO:0030246">
    <property type="term" value="F:carbohydrate binding"/>
    <property type="evidence" value="ECO:0007669"/>
    <property type="project" value="UniProtKB-ARBA"/>
</dbReference>
<keyword evidence="3 4" id="KW-0732">Signal</keyword>
<evidence type="ECO:0000256" key="2">
    <source>
        <dbReference type="ARBA" id="ARBA00007639"/>
    </source>
</evidence>
<feature type="signal peptide" evidence="4">
    <location>
        <begin position="1"/>
        <end position="18"/>
    </location>
</feature>
<reference evidence="6" key="1">
    <citation type="submission" date="2020-11" db="EMBL/GenBank/DDBJ databases">
        <title>Sequencing the genomes of 1000 actinobacteria strains.</title>
        <authorList>
            <person name="Klenk H.-P."/>
        </authorList>
    </citation>
    <scope>NUCLEOTIDE SEQUENCE</scope>
    <source>
        <strain evidence="6">DSM 43175</strain>
    </source>
</reference>
<dbReference type="AlphaFoldDB" id="A0A931DJK4"/>
<comment type="similarity">
    <text evidence="2">Belongs to the bacterial solute-binding protein 2 family.</text>
</comment>
<dbReference type="InterPro" id="IPR028082">
    <property type="entry name" value="Peripla_BP_I"/>
</dbReference>
<evidence type="ECO:0000259" key="5">
    <source>
        <dbReference type="Pfam" id="PF13407"/>
    </source>
</evidence>
<dbReference type="PANTHER" id="PTHR46847:SF1">
    <property type="entry name" value="D-ALLOSE-BINDING PERIPLASMIC PROTEIN-RELATED"/>
    <property type="match status" value="1"/>
</dbReference>
<dbReference type="GO" id="GO:0030313">
    <property type="term" value="C:cell envelope"/>
    <property type="evidence" value="ECO:0007669"/>
    <property type="project" value="UniProtKB-SubCell"/>
</dbReference>
<dbReference type="EMBL" id="JADOUA010000001">
    <property type="protein sequence ID" value="MBG6088721.1"/>
    <property type="molecule type" value="Genomic_DNA"/>
</dbReference>
<dbReference type="SUPFAM" id="SSF53822">
    <property type="entry name" value="Periplasmic binding protein-like I"/>
    <property type="match status" value="1"/>
</dbReference>
<dbReference type="InterPro" id="IPR025997">
    <property type="entry name" value="SBP_2_dom"/>
</dbReference>
<protein>
    <submittedName>
        <fullName evidence="6">Ribose transport system substrate-binding protein</fullName>
    </submittedName>
</protein>
<organism evidence="6 7">
    <name type="scientific">Actinomadura viridis</name>
    <dbReference type="NCBI Taxonomy" id="58110"/>
    <lineage>
        <taxon>Bacteria</taxon>
        <taxon>Bacillati</taxon>
        <taxon>Actinomycetota</taxon>
        <taxon>Actinomycetes</taxon>
        <taxon>Streptosporangiales</taxon>
        <taxon>Thermomonosporaceae</taxon>
        <taxon>Actinomadura</taxon>
    </lineage>
</organism>
<dbReference type="Gene3D" id="3.40.50.2300">
    <property type="match status" value="2"/>
</dbReference>
<feature type="chain" id="PRO_5039372870" evidence="4">
    <location>
        <begin position="19"/>
        <end position="372"/>
    </location>
</feature>
<dbReference type="PROSITE" id="PS51257">
    <property type="entry name" value="PROKAR_LIPOPROTEIN"/>
    <property type="match status" value="1"/>
</dbReference>
<evidence type="ECO:0000313" key="6">
    <source>
        <dbReference type="EMBL" id="MBG6088721.1"/>
    </source>
</evidence>
<gene>
    <name evidence="6" type="ORF">IW256_002834</name>
</gene>
<dbReference type="RefSeq" id="WP_197011411.1">
    <property type="nucleotide sequence ID" value="NZ_BAABES010000005.1"/>
</dbReference>
<evidence type="ECO:0000313" key="7">
    <source>
        <dbReference type="Proteomes" id="UP000614047"/>
    </source>
</evidence>
<proteinExistence type="inferred from homology"/>